<reference evidence="2 3" key="1">
    <citation type="submission" date="2020-10" db="EMBL/GenBank/DDBJ databases">
        <title>Complete genome sequence of Corynebacterium massiliense DSM 45435, type strain of Corynebacterium massiliense.</title>
        <authorList>
            <person name="Busche T."/>
            <person name="Kalinowski J."/>
            <person name="Ruckert C."/>
        </authorList>
    </citation>
    <scope>NUCLEOTIDE SEQUENCE [LARGE SCALE GENOMIC DNA]</scope>
    <source>
        <strain evidence="2 3">DSM 45435</strain>
    </source>
</reference>
<dbReference type="EMBL" id="CP063189">
    <property type="protein sequence ID" value="WCZ32634.1"/>
    <property type="molecule type" value="Genomic_DNA"/>
</dbReference>
<dbReference type="SUPFAM" id="SSF110087">
    <property type="entry name" value="DR1885-like metal-binding protein"/>
    <property type="match status" value="1"/>
</dbReference>
<dbReference type="Pfam" id="PF04314">
    <property type="entry name" value="PCuAC"/>
    <property type="match status" value="1"/>
</dbReference>
<dbReference type="Gene3D" id="2.60.40.1890">
    <property type="entry name" value="PCu(A)C copper chaperone"/>
    <property type="match status" value="1"/>
</dbReference>
<dbReference type="PROSITE" id="PS51257">
    <property type="entry name" value="PROKAR_LIPOPROTEIN"/>
    <property type="match status" value="1"/>
</dbReference>
<dbReference type="Proteomes" id="UP001220064">
    <property type="component" value="Chromosome"/>
</dbReference>
<organism evidence="2 3">
    <name type="scientific">Corynebacterium massiliense DSM 45435</name>
    <dbReference type="NCBI Taxonomy" id="1121364"/>
    <lineage>
        <taxon>Bacteria</taxon>
        <taxon>Bacillati</taxon>
        <taxon>Actinomycetota</taxon>
        <taxon>Actinomycetes</taxon>
        <taxon>Mycobacteriales</taxon>
        <taxon>Corynebacteriaceae</taxon>
        <taxon>Corynebacterium</taxon>
    </lineage>
</organism>
<dbReference type="PANTHER" id="PTHR36302">
    <property type="entry name" value="BLR7088 PROTEIN"/>
    <property type="match status" value="1"/>
</dbReference>
<evidence type="ECO:0000313" key="2">
    <source>
        <dbReference type="EMBL" id="WCZ32634.1"/>
    </source>
</evidence>
<evidence type="ECO:0008006" key="4">
    <source>
        <dbReference type="Google" id="ProtNLM"/>
    </source>
</evidence>
<dbReference type="InterPro" id="IPR036182">
    <property type="entry name" value="PCuAC_sf"/>
</dbReference>
<dbReference type="InterPro" id="IPR058248">
    <property type="entry name" value="Lxx211020-like"/>
</dbReference>
<dbReference type="RefSeq" id="WP_022862108.1">
    <property type="nucleotide sequence ID" value="NZ_ATVG01000001.1"/>
</dbReference>
<protein>
    <recommendedName>
        <fullName evidence="4">Copper chaperone PCu(A)C</fullName>
    </recommendedName>
</protein>
<dbReference type="InterPro" id="IPR007410">
    <property type="entry name" value="LpqE-like"/>
</dbReference>
<gene>
    <name evidence="2" type="ORF">CMASS_05965</name>
</gene>
<feature type="compositionally biased region" description="Basic and acidic residues" evidence="1">
    <location>
        <begin position="191"/>
        <end position="209"/>
    </location>
</feature>
<name>A0ABY7U7S1_9CORY</name>
<sequence>MTRSSRFFPKTSLHRRVVAGGLTGVLLCAGLTACTPPNENASDDKVDTASEVATDGSVSFDNAVVRATEGDDDMASIFGTLVNHSDKDVEVTGFSSSADAQMNQIHEVVDGTMREMDEPLVVPAHGETTLEPGGTHFMLMELGHALEPGEDVDVTLETSAGEVKLDPIPVRTMGAGAEGYDDLEDSGQPGHSDHSEHSDHADHAGREGDTAESGSGHAHSHH</sequence>
<proteinExistence type="predicted"/>
<dbReference type="PANTHER" id="PTHR36302:SF1">
    <property type="entry name" value="COPPER CHAPERONE PCU(A)C"/>
    <property type="match status" value="1"/>
</dbReference>
<keyword evidence="3" id="KW-1185">Reference proteome</keyword>
<feature type="region of interest" description="Disordered" evidence="1">
    <location>
        <begin position="163"/>
        <end position="222"/>
    </location>
</feature>
<accession>A0ABY7U7S1</accession>
<feature type="compositionally biased region" description="Low complexity" evidence="1">
    <location>
        <begin position="213"/>
        <end position="222"/>
    </location>
</feature>
<evidence type="ECO:0000256" key="1">
    <source>
        <dbReference type="SAM" id="MobiDB-lite"/>
    </source>
</evidence>
<evidence type="ECO:0000313" key="3">
    <source>
        <dbReference type="Proteomes" id="UP001220064"/>
    </source>
</evidence>